<protein>
    <submittedName>
        <fullName evidence="2">Uncharacterized protein</fullName>
    </submittedName>
</protein>
<evidence type="ECO:0000256" key="1">
    <source>
        <dbReference type="SAM" id="MobiDB-lite"/>
    </source>
</evidence>
<reference evidence="3" key="1">
    <citation type="journal article" date="2010" name="PLoS Negl. Trop. Dis.">
        <title>The genome sequence of Trypanosoma brucei gambiense, causative agent of chronic human african trypanosomiasis.</title>
        <authorList>
            <person name="Jackson A.P."/>
            <person name="Sanders M."/>
            <person name="Berry A."/>
            <person name="McQuillan J."/>
            <person name="Aslett M.A."/>
            <person name="Quail M.A."/>
            <person name="Chukualim B."/>
            <person name="Capewell P."/>
            <person name="MacLeod A."/>
            <person name="Melville S.E."/>
            <person name="Gibson W."/>
            <person name="Barry J.D."/>
            <person name="Berriman M."/>
            <person name="Hertz-Fowler C."/>
        </authorList>
    </citation>
    <scope>NUCLEOTIDE SEQUENCE [LARGE SCALE GENOMIC DNA]</scope>
    <source>
        <strain evidence="3">MHOM/CI/86/DAL972</strain>
    </source>
</reference>
<gene>
    <name evidence="2" type="ORF">TbgDal_X10770</name>
</gene>
<name>D0A3Z0_TRYB9</name>
<dbReference type="AlphaFoldDB" id="D0A3Z0"/>
<dbReference type="EMBL" id="FN554973">
    <property type="protein sequence ID" value="CBH15984.1"/>
    <property type="molecule type" value="Genomic_DNA"/>
</dbReference>
<feature type="compositionally biased region" description="Basic residues" evidence="1">
    <location>
        <begin position="67"/>
        <end position="77"/>
    </location>
</feature>
<proteinExistence type="predicted"/>
<evidence type="ECO:0000313" key="3">
    <source>
        <dbReference type="Proteomes" id="UP000002316"/>
    </source>
</evidence>
<dbReference type="RefSeq" id="XP_011778248.1">
    <property type="nucleotide sequence ID" value="XM_011779946.1"/>
</dbReference>
<evidence type="ECO:0000313" key="2">
    <source>
        <dbReference type="EMBL" id="CBH15984.1"/>
    </source>
</evidence>
<dbReference type="Proteomes" id="UP000002316">
    <property type="component" value="Chromosome 10"/>
</dbReference>
<feature type="region of interest" description="Disordered" evidence="1">
    <location>
        <begin position="57"/>
        <end position="77"/>
    </location>
</feature>
<dbReference type="GeneID" id="23864250"/>
<organism evidence="2 3">
    <name type="scientific">Trypanosoma brucei gambiense (strain MHOM/CI/86/DAL972)</name>
    <dbReference type="NCBI Taxonomy" id="679716"/>
    <lineage>
        <taxon>Eukaryota</taxon>
        <taxon>Discoba</taxon>
        <taxon>Euglenozoa</taxon>
        <taxon>Kinetoplastea</taxon>
        <taxon>Metakinetoplastina</taxon>
        <taxon>Trypanosomatida</taxon>
        <taxon>Trypanosomatidae</taxon>
        <taxon>Trypanosoma</taxon>
    </lineage>
</organism>
<dbReference type="KEGG" id="tbg:TbgDal_X10770"/>
<accession>D0A3Z0</accession>
<sequence length="109" mass="13102">MSFFSLLSPPRYCFVHWKQNNTKGEDEQHTTPCDIKKTKKNRGEILHRIRFPLHQLGKKMENSMTPQKKKKEKKKTSKRVALHRLFFFFKFTIIYTQNGTEAPLPHIWQ</sequence>